<dbReference type="SUPFAM" id="SSF46785">
    <property type="entry name" value="Winged helix' DNA-binding domain"/>
    <property type="match status" value="1"/>
</dbReference>
<dbReference type="InterPro" id="IPR000835">
    <property type="entry name" value="HTH_MarR-typ"/>
</dbReference>
<dbReference type="GO" id="GO:0003700">
    <property type="term" value="F:DNA-binding transcription factor activity"/>
    <property type="evidence" value="ECO:0007669"/>
    <property type="project" value="InterPro"/>
</dbReference>
<dbReference type="STRING" id="414703.SAMN04488125_11373"/>
<dbReference type="GO" id="GO:0006950">
    <property type="term" value="P:response to stress"/>
    <property type="evidence" value="ECO:0007669"/>
    <property type="project" value="TreeGrafter"/>
</dbReference>
<dbReference type="InterPro" id="IPR036388">
    <property type="entry name" value="WH-like_DNA-bd_sf"/>
</dbReference>
<proteinExistence type="predicted"/>
<dbReference type="PANTHER" id="PTHR33164:SF43">
    <property type="entry name" value="HTH-TYPE TRANSCRIPTIONAL REPRESSOR YETL"/>
    <property type="match status" value="1"/>
</dbReference>
<sequence length="155" mass="16533">MTNEDSKGAPLSRSHYAALAAFRYELRRFLAFSEAAATQAGLPPQQHQALLTVAGHPGPEPPTVGHVAERLMIAPHSAAELVARMVEAKLLAKSRGVQDRRRMELALTPEAEARLHQLTAAHLTELRSLEPALARALAQALGDPAAKANATPTQG</sequence>
<dbReference type="Proteomes" id="UP000198804">
    <property type="component" value="Unassembled WGS sequence"/>
</dbReference>
<dbReference type="OrthoDB" id="9807800at2"/>
<dbReference type="InterPro" id="IPR036390">
    <property type="entry name" value="WH_DNA-bd_sf"/>
</dbReference>
<evidence type="ECO:0000313" key="2">
    <source>
        <dbReference type="EMBL" id="SFL35424.1"/>
    </source>
</evidence>
<evidence type="ECO:0000313" key="3">
    <source>
        <dbReference type="Proteomes" id="UP000198804"/>
    </source>
</evidence>
<reference evidence="3" key="1">
    <citation type="submission" date="2016-10" db="EMBL/GenBank/DDBJ databases">
        <authorList>
            <person name="Varghese N."/>
            <person name="Submissions S."/>
        </authorList>
    </citation>
    <scope>NUCLEOTIDE SEQUENCE [LARGE SCALE GENOMIC DNA]</scope>
    <source>
        <strain evidence="3">CGMCC 1.6474</strain>
    </source>
</reference>
<dbReference type="GO" id="GO:0003677">
    <property type="term" value="F:DNA binding"/>
    <property type="evidence" value="ECO:0007669"/>
    <property type="project" value="UniProtKB-KW"/>
</dbReference>
<dbReference type="EMBL" id="FOSV01000013">
    <property type="protein sequence ID" value="SFL35424.1"/>
    <property type="molecule type" value="Genomic_DNA"/>
</dbReference>
<dbReference type="Gene3D" id="1.10.10.10">
    <property type="entry name" value="Winged helix-like DNA-binding domain superfamily/Winged helix DNA-binding domain"/>
    <property type="match status" value="1"/>
</dbReference>
<protein>
    <submittedName>
        <fullName evidence="2">DNA-binding transcriptional regulator, MarR family</fullName>
    </submittedName>
</protein>
<dbReference type="PANTHER" id="PTHR33164">
    <property type="entry name" value="TRANSCRIPTIONAL REGULATOR, MARR FAMILY"/>
    <property type="match status" value="1"/>
</dbReference>
<dbReference type="RefSeq" id="WP_091948330.1">
    <property type="nucleotide sequence ID" value="NZ_FOSV01000013.1"/>
</dbReference>
<dbReference type="SMART" id="SM00347">
    <property type="entry name" value="HTH_MARR"/>
    <property type="match status" value="1"/>
</dbReference>
<accession>A0A1I4GZI8</accession>
<dbReference type="InterPro" id="IPR039422">
    <property type="entry name" value="MarR/SlyA-like"/>
</dbReference>
<gene>
    <name evidence="2" type="ORF">SAMN04488125_11373</name>
</gene>
<dbReference type="Pfam" id="PF12802">
    <property type="entry name" value="MarR_2"/>
    <property type="match status" value="1"/>
</dbReference>
<keyword evidence="3" id="KW-1185">Reference proteome</keyword>
<organism evidence="2 3">
    <name type="scientific">Methylorubrum salsuginis</name>
    <dbReference type="NCBI Taxonomy" id="414703"/>
    <lineage>
        <taxon>Bacteria</taxon>
        <taxon>Pseudomonadati</taxon>
        <taxon>Pseudomonadota</taxon>
        <taxon>Alphaproteobacteria</taxon>
        <taxon>Hyphomicrobiales</taxon>
        <taxon>Methylobacteriaceae</taxon>
        <taxon>Methylorubrum</taxon>
    </lineage>
</organism>
<dbReference type="AlphaFoldDB" id="A0A1I4GZI8"/>
<evidence type="ECO:0000259" key="1">
    <source>
        <dbReference type="SMART" id="SM00347"/>
    </source>
</evidence>
<feature type="domain" description="HTH marR-type" evidence="1">
    <location>
        <begin position="35"/>
        <end position="137"/>
    </location>
</feature>
<name>A0A1I4GZI8_9HYPH</name>
<keyword evidence="2" id="KW-0238">DNA-binding</keyword>